<evidence type="ECO:0000313" key="4">
    <source>
        <dbReference type="Proteomes" id="UP000432209"/>
    </source>
</evidence>
<accession>A0A7X1SSM8</accession>
<keyword evidence="4" id="KW-1185">Reference proteome</keyword>
<dbReference type="EMBL" id="WIPH01000041">
    <property type="protein sequence ID" value="MQR99950.1"/>
    <property type="molecule type" value="Genomic_DNA"/>
</dbReference>
<evidence type="ECO:0008006" key="5">
    <source>
        <dbReference type="Google" id="ProtNLM"/>
    </source>
</evidence>
<proteinExistence type="predicted"/>
<comment type="caution">
    <text evidence="3">The sequence shown here is derived from an EMBL/GenBank/DDBJ whole genome shotgun (WGS) entry which is preliminary data.</text>
</comment>
<dbReference type="RefSeq" id="WP_153431578.1">
    <property type="nucleotide sequence ID" value="NZ_WIPH01000041.1"/>
</dbReference>
<protein>
    <recommendedName>
        <fullName evidence="5">Lipoprotein</fullName>
    </recommendedName>
</protein>
<evidence type="ECO:0000313" key="3">
    <source>
        <dbReference type="EMBL" id="MQR99950.1"/>
    </source>
</evidence>
<feature type="region of interest" description="Disordered" evidence="1">
    <location>
        <begin position="84"/>
        <end position="103"/>
    </location>
</feature>
<gene>
    <name evidence="3" type="ORF">GFJ39_12295</name>
</gene>
<dbReference type="Proteomes" id="UP000432209">
    <property type="component" value="Unassembled WGS sequence"/>
</dbReference>
<evidence type="ECO:0000256" key="1">
    <source>
        <dbReference type="SAM" id="MobiDB-lite"/>
    </source>
</evidence>
<name>A0A7X1SSM8_9PROT</name>
<organism evidence="3 4">
    <name type="scientific">Gluconobacter aidae</name>
    <dbReference type="NCBI Taxonomy" id="2662454"/>
    <lineage>
        <taxon>Bacteria</taxon>
        <taxon>Pseudomonadati</taxon>
        <taxon>Pseudomonadota</taxon>
        <taxon>Alphaproteobacteria</taxon>
        <taxon>Acetobacterales</taxon>
        <taxon>Acetobacteraceae</taxon>
        <taxon>Gluconobacter</taxon>
    </lineage>
</organism>
<feature type="signal peptide" evidence="2">
    <location>
        <begin position="1"/>
        <end position="19"/>
    </location>
</feature>
<dbReference type="AlphaFoldDB" id="A0A7X1SSM8"/>
<evidence type="ECO:0000256" key="2">
    <source>
        <dbReference type="SAM" id="SignalP"/>
    </source>
</evidence>
<dbReference type="PROSITE" id="PS51257">
    <property type="entry name" value="PROKAR_LIPOPROTEIN"/>
    <property type="match status" value="1"/>
</dbReference>
<feature type="chain" id="PRO_5031049718" description="Lipoprotein" evidence="2">
    <location>
        <begin position="20"/>
        <end position="103"/>
    </location>
</feature>
<reference evidence="3 4" key="1">
    <citation type="submission" date="2019-10" db="EMBL/GenBank/DDBJ databases">
        <title>Gluconobacter aidae sp. nov., a novel species of acetic acid bacteria isolated in Thailand.</title>
        <authorList>
            <person name="Yukphan P."/>
            <person name="Charoenyingcharoen P."/>
            <person name="Malimas S."/>
            <person name="Muramatsu Y."/>
            <person name="Nakagawa Y."/>
            <person name="Tanasupawat S."/>
            <person name="Yamada Y."/>
        </authorList>
    </citation>
    <scope>NUCLEOTIDE SEQUENCE [LARGE SCALE GENOMIC DNA]</scope>
    <source>
        <strain evidence="3 4">AC10</strain>
    </source>
</reference>
<sequence length="103" mass="10266">MTQRIFVVMILAGLAAGLAGCSHPRPQVADSRSALLRPLATSGSDNQKDTARSDHKIHGAVSVGTGFGSGGNYGLGPQSGLQSGLGTMTGTGTSGVGLTPEGW</sequence>
<keyword evidence="2" id="KW-0732">Signal</keyword>